<dbReference type="PANTHER" id="PTHR33442">
    <property type="entry name" value="TRANS-3-HYDROXY-L-PROLINE DEHYDRATASE"/>
    <property type="match status" value="1"/>
</dbReference>
<dbReference type="PIRSF" id="PIRSF029792">
    <property type="entry name" value="Pro_racemase"/>
    <property type="match status" value="1"/>
</dbReference>
<dbReference type="Gene3D" id="3.10.310.10">
    <property type="entry name" value="Diaminopimelate Epimerase, Chain A, domain 1"/>
    <property type="match status" value="2"/>
</dbReference>
<dbReference type="SUPFAM" id="SSF54506">
    <property type="entry name" value="Diaminopimelate epimerase-like"/>
    <property type="match status" value="1"/>
</dbReference>
<sequence>MMKTMAHVSLRVIDSHTEGEPTRVVVSGAPDLGTGTMAEKSRRLREGHDWLRSAVCNEPRGHDAMVGALICEPGEPDCVCGVIFFNNLSTLNMCIHGTIGLAVTLAHMGKIGPGSHRIDTPVGVVVATLNEDGSVEVANVPSYRHAADVPVEVPGYGTIHGDIAWGGNWFFLIDRQGPGVHFHNLDALMDFTIQVRRELENQGITGGNDMEIDHIEVFGPPSDTALADSRNFVLCPGKAYDRSPCGTGTSAKLACLHADGKLGPGGVWRQAGILDTVFRGSIEELPDGKIIPRVSGRAWVNGESTYHFHPSDPFRNGIPSNIQHIPS</sequence>
<keyword evidence="3" id="KW-1185">Reference proteome</keyword>
<dbReference type="Pfam" id="PF05544">
    <property type="entry name" value="Pro_racemase"/>
    <property type="match status" value="1"/>
</dbReference>
<protein>
    <submittedName>
        <fullName evidence="2">Proline racemase family protein</fullName>
    </submittedName>
</protein>
<dbReference type="InterPro" id="IPR008794">
    <property type="entry name" value="Pro_racemase_fam"/>
</dbReference>
<reference evidence="2" key="1">
    <citation type="submission" date="2021-01" db="EMBL/GenBank/DDBJ databases">
        <title>Modified the classification status of verrucomicrobia.</title>
        <authorList>
            <person name="Feng X."/>
        </authorList>
    </citation>
    <scope>NUCLEOTIDE SEQUENCE</scope>
    <source>
        <strain evidence="2">JCM 18052</strain>
    </source>
</reference>
<comment type="similarity">
    <text evidence="1">Belongs to the proline racemase family.</text>
</comment>
<evidence type="ECO:0000313" key="3">
    <source>
        <dbReference type="Proteomes" id="UP000600139"/>
    </source>
</evidence>
<dbReference type="FunFam" id="3.10.310.10:FF:000003">
    <property type="entry name" value="Proline racemase"/>
    <property type="match status" value="1"/>
</dbReference>
<proteinExistence type="inferred from homology"/>
<name>A0A934R0M3_9BACT</name>
<dbReference type="AlphaFoldDB" id="A0A934R0M3"/>
<dbReference type="SFLD" id="SFLDS00028">
    <property type="entry name" value="Proline_Racemase"/>
    <property type="match status" value="1"/>
</dbReference>
<dbReference type="EMBL" id="JAENIK010000004">
    <property type="protein sequence ID" value="MBK1814706.1"/>
    <property type="molecule type" value="Genomic_DNA"/>
</dbReference>
<accession>A0A934R0M3</accession>
<dbReference type="PANTHER" id="PTHR33442:SF1">
    <property type="entry name" value="TRANS-3-HYDROXY-L-PROLINE DEHYDRATASE"/>
    <property type="match status" value="1"/>
</dbReference>
<comment type="caution">
    <text evidence="2">The sequence shown here is derived from an EMBL/GenBank/DDBJ whole genome shotgun (WGS) entry which is preliminary data.</text>
</comment>
<evidence type="ECO:0000313" key="2">
    <source>
        <dbReference type="EMBL" id="MBK1814706.1"/>
    </source>
</evidence>
<dbReference type="Proteomes" id="UP000600139">
    <property type="component" value="Unassembled WGS sequence"/>
</dbReference>
<gene>
    <name evidence="2" type="ORF">JIN84_03720</name>
</gene>
<evidence type="ECO:0000256" key="1">
    <source>
        <dbReference type="ARBA" id="ARBA00007529"/>
    </source>
</evidence>
<organism evidence="2 3">
    <name type="scientific">Luteolibacter yonseiensis</name>
    <dbReference type="NCBI Taxonomy" id="1144680"/>
    <lineage>
        <taxon>Bacteria</taxon>
        <taxon>Pseudomonadati</taxon>
        <taxon>Verrucomicrobiota</taxon>
        <taxon>Verrucomicrobiia</taxon>
        <taxon>Verrucomicrobiales</taxon>
        <taxon>Verrucomicrobiaceae</taxon>
        <taxon>Luteolibacter</taxon>
    </lineage>
</organism>